<gene>
    <name evidence="10" type="ORF">FNL11_02900</name>
</gene>
<dbReference type="InterPro" id="IPR003856">
    <property type="entry name" value="LPS_length_determ_N"/>
</dbReference>
<keyword evidence="6 8" id="KW-0472">Membrane</keyword>
<name>A0AB38PH19_STAHA</name>
<dbReference type="Pfam" id="PF02706">
    <property type="entry name" value="Wzz"/>
    <property type="match status" value="1"/>
</dbReference>
<evidence type="ECO:0000256" key="4">
    <source>
        <dbReference type="ARBA" id="ARBA00022903"/>
    </source>
</evidence>
<reference evidence="10 11" key="1">
    <citation type="submission" date="2019-07" db="EMBL/GenBank/DDBJ databases">
        <title>Genome Sequencing and Assembly of Staphylococcus haemolyticus SDA2.</title>
        <authorList>
            <person name="Emmons C.B."/>
            <person name="Park C."/>
            <person name="Sevigny J.L."/>
            <person name="Andam C."/>
        </authorList>
    </citation>
    <scope>NUCLEOTIDE SEQUENCE [LARGE SCALE GENOMIC DNA]</scope>
    <source>
        <strain evidence="10 11">SDA2</strain>
    </source>
</reference>
<accession>A0AB38PH19</accession>
<keyword evidence="7" id="KW-0270">Exopolysaccharide synthesis</keyword>
<feature type="domain" description="Polysaccharide chain length determinant N-terminal" evidence="9">
    <location>
        <begin position="3"/>
        <end position="77"/>
    </location>
</feature>
<evidence type="ECO:0000256" key="8">
    <source>
        <dbReference type="SAM" id="Phobius"/>
    </source>
</evidence>
<keyword evidence="4" id="KW-0972">Capsule biogenesis/degradation</keyword>
<keyword evidence="3 8" id="KW-0812">Transmembrane</keyword>
<dbReference type="GO" id="GO:0005886">
    <property type="term" value="C:plasma membrane"/>
    <property type="evidence" value="ECO:0007669"/>
    <property type="project" value="UniProtKB-SubCell"/>
</dbReference>
<evidence type="ECO:0000259" key="9">
    <source>
        <dbReference type="Pfam" id="PF02706"/>
    </source>
</evidence>
<proteinExistence type="predicted"/>
<comment type="caution">
    <text evidence="10">The sequence shown here is derived from an EMBL/GenBank/DDBJ whole genome shotgun (WGS) entry which is preliminary data.</text>
</comment>
<dbReference type="RefSeq" id="WP_107637500.1">
    <property type="nucleotide sequence ID" value="NZ_PZIH01000006.1"/>
</dbReference>
<comment type="subcellular location">
    <subcellularLocation>
        <location evidence="1">Cell membrane</location>
        <topology evidence="1">Multi-pass membrane protein</topology>
    </subcellularLocation>
</comment>
<evidence type="ECO:0000256" key="7">
    <source>
        <dbReference type="ARBA" id="ARBA00023169"/>
    </source>
</evidence>
<dbReference type="GO" id="GO:0000271">
    <property type="term" value="P:polysaccharide biosynthetic process"/>
    <property type="evidence" value="ECO:0007669"/>
    <property type="project" value="UniProtKB-KW"/>
</dbReference>
<organism evidence="10 11">
    <name type="scientific">Staphylococcus haemolyticus</name>
    <dbReference type="NCBI Taxonomy" id="1283"/>
    <lineage>
        <taxon>Bacteria</taxon>
        <taxon>Bacillati</taxon>
        <taxon>Bacillota</taxon>
        <taxon>Bacilli</taxon>
        <taxon>Bacillales</taxon>
        <taxon>Staphylococcaceae</taxon>
        <taxon>Staphylococcus</taxon>
    </lineage>
</organism>
<feature type="transmembrane region" description="Helical" evidence="8">
    <location>
        <begin position="20"/>
        <end position="40"/>
    </location>
</feature>
<evidence type="ECO:0000256" key="6">
    <source>
        <dbReference type="ARBA" id="ARBA00023136"/>
    </source>
</evidence>
<keyword evidence="2" id="KW-1003">Cell membrane</keyword>
<sequence>MENTVDFTKIWGIIKQNWKLLVLLPIIFLLISIVYTFFIASPKYEASTQVLVNEKEKDKDMMAQQVQSNIQLVNTYIVKSELKYQ</sequence>
<dbReference type="Proteomes" id="UP000316594">
    <property type="component" value="Unassembled WGS sequence"/>
</dbReference>
<evidence type="ECO:0000256" key="2">
    <source>
        <dbReference type="ARBA" id="ARBA00022475"/>
    </source>
</evidence>
<keyword evidence="5 8" id="KW-1133">Transmembrane helix</keyword>
<dbReference type="AlphaFoldDB" id="A0AB38PH19"/>
<evidence type="ECO:0000256" key="5">
    <source>
        <dbReference type="ARBA" id="ARBA00022989"/>
    </source>
</evidence>
<dbReference type="EMBL" id="VJMP01000002">
    <property type="protein sequence ID" value="TRL78540.1"/>
    <property type="molecule type" value="Genomic_DNA"/>
</dbReference>
<protein>
    <recommendedName>
        <fullName evidence="9">Polysaccharide chain length determinant N-terminal domain-containing protein</fullName>
    </recommendedName>
</protein>
<evidence type="ECO:0000256" key="1">
    <source>
        <dbReference type="ARBA" id="ARBA00004651"/>
    </source>
</evidence>
<evidence type="ECO:0000313" key="10">
    <source>
        <dbReference type="EMBL" id="TRL78540.1"/>
    </source>
</evidence>
<evidence type="ECO:0000256" key="3">
    <source>
        <dbReference type="ARBA" id="ARBA00022692"/>
    </source>
</evidence>
<evidence type="ECO:0000313" key="11">
    <source>
        <dbReference type="Proteomes" id="UP000316594"/>
    </source>
</evidence>